<evidence type="ECO:0000313" key="2">
    <source>
        <dbReference type="EMBL" id="QJE98542.1"/>
    </source>
</evidence>
<evidence type="ECO:0000313" key="3">
    <source>
        <dbReference type="Proteomes" id="UP000501812"/>
    </source>
</evidence>
<reference evidence="2 3" key="1">
    <citation type="submission" date="2020-04" db="EMBL/GenBank/DDBJ databases">
        <title>Luteolibacter sp. G-1-1-1 isolated from soil.</title>
        <authorList>
            <person name="Dahal R.H."/>
        </authorList>
    </citation>
    <scope>NUCLEOTIDE SEQUENCE [LARGE SCALE GENOMIC DNA]</scope>
    <source>
        <strain evidence="2 3">G-1-1-1</strain>
    </source>
</reference>
<protein>
    <submittedName>
        <fullName evidence="2">Uncharacterized protein</fullName>
    </submittedName>
</protein>
<dbReference type="KEGG" id="luo:HHL09_23080"/>
<dbReference type="RefSeq" id="WP_169457029.1">
    <property type="nucleotide sequence ID" value="NZ_CP051774.1"/>
</dbReference>
<sequence>MRTLVTLGFLLLSVLPSVAQRPTVSLLQLLATPEKFDGQVVRFQGVANLAFEENAIYLSKEHWKHGVTSCGRRLDISEELAESRKWATGRYMVVEGTFSKDDRGHMGLYMGAIKDIKLFTLYEMVSPEQLKEGDTKNGSGGNR</sequence>
<dbReference type="AlphaFoldDB" id="A0A858RNV9"/>
<keyword evidence="1" id="KW-0732">Signal</keyword>
<accession>A0A858RNV9</accession>
<name>A0A858RNV9_9BACT</name>
<feature type="chain" id="PRO_5032475568" evidence="1">
    <location>
        <begin position="20"/>
        <end position="143"/>
    </location>
</feature>
<dbReference type="Proteomes" id="UP000501812">
    <property type="component" value="Chromosome"/>
</dbReference>
<gene>
    <name evidence="2" type="ORF">HHL09_23080</name>
</gene>
<proteinExistence type="predicted"/>
<dbReference type="EMBL" id="CP051774">
    <property type="protein sequence ID" value="QJE98542.1"/>
    <property type="molecule type" value="Genomic_DNA"/>
</dbReference>
<evidence type="ECO:0000256" key="1">
    <source>
        <dbReference type="SAM" id="SignalP"/>
    </source>
</evidence>
<keyword evidence="3" id="KW-1185">Reference proteome</keyword>
<feature type="signal peptide" evidence="1">
    <location>
        <begin position="1"/>
        <end position="19"/>
    </location>
</feature>
<organism evidence="2 3">
    <name type="scientific">Luteolibacter luteus</name>
    <dbReference type="NCBI Taxonomy" id="2728835"/>
    <lineage>
        <taxon>Bacteria</taxon>
        <taxon>Pseudomonadati</taxon>
        <taxon>Verrucomicrobiota</taxon>
        <taxon>Verrucomicrobiia</taxon>
        <taxon>Verrucomicrobiales</taxon>
        <taxon>Verrucomicrobiaceae</taxon>
        <taxon>Luteolibacter</taxon>
    </lineage>
</organism>